<dbReference type="PANTHER" id="PTHR45348">
    <property type="entry name" value="HYPOTHETICAL OXIDOREDUCTASE (EUROFUNG)"/>
    <property type="match status" value="1"/>
</dbReference>
<dbReference type="InterPro" id="IPR036291">
    <property type="entry name" value="NAD(P)-bd_dom_sf"/>
</dbReference>
<dbReference type="EMBL" id="ML977312">
    <property type="protein sequence ID" value="KAF2121676.1"/>
    <property type="molecule type" value="Genomic_DNA"/>
</dbReference>
<dbReference type="SMART" id="SM00829">
    <property type="entry name" value="PKS_ER"/>
    <property type="match status" value="1"/>
</dbReference>
<dbReference type="InterPro" id="IPR020843">
    <property type="entry name" value="ER"/>
</dbReference>
<proteinExistence type="inferred from homology"/>
<dbReference type="Pfam" id="PF00107">
    <property type="entry name" value="ADH_zinc_N"/>
    <property type="match status" value="1"/>
</dbReference>
<accession>A0A6A5ZR01</accession>
<keyword evidence="4" id="KW-0521">NADP</keyword>
<dbReference type="AlphaFoldDB" id="A0A6A5ZR01"/>
<evidence type="ECO:0000256" key="4">
    <source>
        <dbReference type="ARBA" id="ARBA00022857"/>
    </source>
</evidence>
<sequence length="372" mass="39539">MPSADPFRSLPKQQTAVTAQDQGRLAVIHDAPLPHLLPDMAIVRTAAVAINPVDAKMLDYSKPTGSTAGFDFSGTVVALGEKAATAGRLQVGDRVAGMVHGLNKLKPDIGAFAEYVGASADLLLKVPDRMSFEEAATLGMGVTTSVLALFVELKVPATLEELGAAKGRGDVGNGAFVLVAGGSTATGTRAIQLLKLAGLRPITTCSPSNFNLVQRFGAERAFDYHSPTVAADIRAYTHNELAYVLDCVSLAETTQICYDAIGRAGGRYCSLEPFREAVTQRRALTIEPSWILALTIFGEKVAMDGEYGRDALQEHRGIGVRAYEAVQALLDRGLIDTHPAKIVAGGWDEVIKGVDVVRQQNISGYKLVYSVV</sequence>
<dbReference type="InterPro" id="IPR047122">
    <property type="entry name" value="Trans-enoyl_RdTase-like"/>
</dbReference>
<keyword evidence="8" id="KW-1185">Reference proteome</keyword>
<dbReference type="PANTHER" id="PTHR45348:SF1">
    <property type="entry name" value="TRANS-ENOYL REDUCTASE STHE"/>
    <property type="match status" value="1"/>
</dbReference>
<dbReference type="SUPFAM" id="SSF51735">
    <property type="entry name" value="NAD(P)-binding Rossmann-fold domains"/>
    <property type="match status" value="1"/>
</dbReference>
<dbReference type="InterPro" id="IPR013149">
    <property type="entry name" value="ADH-like_C"/>
</dbReference>
<comment type="subunit">
    <text evidence="2">Monomer.</text>
</comment>
<protein>
    <submittedName>
        <fullName evidence="7">Chaperonin 10-like protein</fullName>
    </submittedName>
</protein>
<evidence type="ECO:0000256" key="1">
    <source>
        <dbReference type="ARBA" id="ARBA00008072"/>
    </source>
</evidence>
<dbReference type="Pfam" id="PF08240">
    <property type="entry name" value="ADH_N"/>
    <property type="match status" value="1"/>
</dbReference>
<dbReference type="GO" id="GO:0000166">
    <property type="term" value="F:nucleotide binding"/>
    <property type="evidence" value="ECO:0007669"/>
    <property type="project" value="UniProtKB-KW"/>
</dbReference>
<dbReference type="Gene3D" id="3.90.180.10">
    <property type="entry name" value="Medium-chain alcohol dehydrogenases, catalytic domain"/>
    <property type="match status" value="1"/>
</dbReference>
<evidence type="ECO:0000313" key="8">
    <source>
        <dbReference type="Proteomes" id="UP000799770"/>
    </source>
</evidence>
<evidence type="ECO:0000259" key="6">
    <source>
        <dbReference type="SMART" id="SM00829"/>
    </source>
</evidence>
<dbReference type="Proteomes" id="UP000799770">
    <property type="component" value="Unassembled WGS sequence"/>
</dbReference>
<name>A0A6A5ZR01_9PLEO</name>
<gene>
    <name evidence="7" type="ORF">BDV96DRAFT_609645</name>
</gene>
<reference evidence="7" key="1">
    <citation type="journal article" date="2020" name="Stud. Mycol.">
        <title>101 Dothideomycetes genomes: a test case for predicting lifestyles and emergence of pathogens.</title>
        <authorList>
            <person name="Haridas S."/>
            <person name="Albert R."/>
            <person name="Binder M."/>
            <person name="Bloem J."/>
            <person name="Labutti K."/>
            <person name="Salamov A."/>
            <person name="Andreopoulos B."/>
            <person name="Baker S."/>
            <person name="Barry K."/>
            <person name="Bills G."/>
            <person name="Bluhm B."/>
            <person name="Cannon C."/>
            <person name="Castanera R."/>
            <person name="Culley D."/>
            <person name="Daum C."/>
            <person name="Ezra D."/>
            <person name="Gonzalez J."/>
            <person name="Henrissat B."/>
            <person name="Kuo A."/>
            <person name="Liang C."/>
            <person name="Lipzen A."/>
            <person name="Lutzoni F."/>
            <person name="Magnuson J."/>
            <person name="Mondo S."/>
            <person name="Nolan M."/>
            <person name="Ohm R."/>
            <person name="Pangilinan J."/>
            <person name="Park H.-J."/>
            <person name="Ramirez L."/>
            <person name="Alfaro M."/>
            <person name="Sun H."/>
            <person name="Tritt A."/>
            <person name="Yoshinaga Y."/>
            <person name="Zwiers L.-H."/>
            <person name="Turgeon B."/>
            <person name="Goodwin S."/>
            <person name="Spatafora J."/>
            <person name="Crous P."/>
            <person name="Grigoriev I."/>
        </authorList>
    </citation>
    <scope>NUCLEOTIDE SEQUENCE</scope>
    <source>
        <strain evidence="7">CBS 627.86</strain>
    </source>
</reference>
<organism evidence="7 8">
    <name type="scientific">Lophiotrema nucula</name>
    <dbReference type="NCBI Taxonomy" id="690887"/>
    <lineage>
        <taxon>Eukaryota</taxon>
        <taxon>Fungi</taxon>
        <taxon>Dikarya</taxon>
        <taxon>Ascomycota</taxon>
        <taxon>Pezizomycotina</taxon>
        <taxon>Dothideomycetes</taxon>
        <taxon>Pleosporomycetidae</taxon>
        <taxon>Pleosporales</taxon>
        <taxon>Lophiotremataceae</taxon>
        <taxon>Lophiotrema</taxon>
    </lineage>
</organism>
<evidence type="ECO:0000256" key="5">
    <source>
        <dbReference type="ARBA" id="ARBA00023002"/>
    </source>
</evidence>
<dbReference type="GO" id="GO:0016651">
    <property type="term" value="F:oxidoreductase activity, acting on NAD(P)H"/>
    <property type="evidence" value="ECO:0007669"/>
    <property type="project" value="InterPro"/>
</dbReference>
<dbReference type="InterPro" id="IPR013154">
    <property type="entry name" value="ADH-like_N"/>
</dbReference>
<keyword evidence="5" id="KW-0560">Oxidoreductase</keyword>
<dbReference type="SUPFAM" id="SSF50129">
    <property type="entry name" value="GroES-like"/>
    <property type="match status" value="1"/>
</dbReference>
<dbReference type="CDD" id="cd08249">
    <property type="entry name" value="enoyl_reductase_like"/>
    <property type="match status" value="1"/>
</dbReference>
<evidence type="ECO:0000256" key="3">
    <source>
        <dbReference type="ARBA" id="ARBA00022741"/>
    </source>
</evidence>
<dbReference type="InterPro" id="IPR011032">
    <property type="entry name" value="GroES-like_sf"/>
</dbReference>
<dbReference type="OrthoDB" id="48317at2759"/>
<dbReference type="Gene3D" id="3.40.50.720">
    <property type="entry name" value="NAD(P)-binding Rossmann-like Domain"/>
    <property type="match status" value="1"/>
</dbReference>
<keyword evidence="3" id="KW-0547">Nucleotide-binding</keyword>
<evidence type="ECO:0000313" key="7">
    <source>
        <dbReference type="EMBL" id="KAF2121676.1"/>
    </source>
</evidence>
<feature type="domain" description="Enoyl reductase (ER)" evidence="6">
    <location>
        <begin position="23"/>
        <end position="368"/>
    </location>
</feature>
<comment type="similarity">
    <text evidence="1">Belongs to the zinc-containing alcohol dehydrogenase family.</text>
</comment>
<evidence type="ECO:0000256" key="2">
    <source>
        <dbReference type="ARBA" id="ARBA00011245"/>
    </source>
</evidence>